<reference evidence="2" key="1">
    <citation type="submission" date="2023-08" db="EMBL/GenBank/DDBJ databases">
        <title>Black Yeasts Isolated from many extreme environments.</title>
        <authorList>
            <person name="Coleine C."/>
            <person name="Stajich J.E."/>
            <person name="Selbmann L."/>
        </authorList>
    </citation>
    <scope>NUCLEOTIDE SEQUENCE</scope>
    <source>
        <strain evidence="2">CCFEE 5810</strain>
    </source>
</reference>
<sequence>MAASARQYLDRLIAAENTIFDLRGTVEALETRLARPEPNNEAVLVVQDDSTEKDARLAEQEAEITSLRDQLAHEQARSSKLEQQLAEQSEAATRTNEEIEVKQEPVDHNGVADPEADESGYASLPEEAEVDSGDGRPDPSTSGSPPLRPKKRKRATSSTANTERPHRSAPKKVYDERLQPPATGAEWRHISETDFDELGPDRQQHWLHVARLTNGEGVLAAKPFHRCTRPKQDGLRCLVYPSTPREVRRPMMRCAACLRHGRTRSAQPPALQVDGDDDYRANTYEQLAYIRARIDAIAEQ</sequence>
<feature type="compositionally biased region" description="Basic and acidic residues" evidence="1">
    <location>
        <begin position="95"/>
        <end position="107"/>
    </location>
</feature>
<accession>A0AAN7ZPE8</accession>
<feature type="compositionally biased region" description="Polar residues" evidence="1">
    <location>
        <begin position="81"/>
        <end position="94"/>
    </location>
</feature>
<feature type="compositionally biased region" description="Basic and acidic residues" evidence="1">
    <location>
        <begin position="70"/>
        <end position="80"/>
    </location>
</feature>
<dbReference type="Proteomes" id="UP001310594">
    <property type="component" value="Unassembled WGS sequence"/>
</dbReference>
<name>A0AAN7ZPE8_9PEZI</name>
<proteinExistence type="predicted"/>
<evidence type="ECO:0000256" key="1">
    <source>
        <dbReference type="SAM" id="MobiDB-lite"/>
    </source>
</evidence>
<dbReference type="EMBL" id="JAVRQU010000005">
    <property type="protein sequence ID" value="KAK5702947.1"/>
    <property type="molecule type" value="Genomic_DNA"/>
</dbReference>
<gene>
    <name evidence="2" type="ORF">LTR97_003893</name>
</gene>
<comment type="caution">
    <text evidence="2">The sequence shown here is derived from an EMBL/GenBank/DDBJ whole genome shotgun (WGS) entry which is preliminary data.</text>
</comment>
<evidence type="ECO:0000313" key="2">
    <source>
        <dbReference type="EMBL" id="KAK5702947.1"/>
    </source>
</evidence>
<evidence type="ECO:0000313" key="3">
    <source>
        <dbReference type="Proteomes" id="UP001310594"/>
    </source>
</evidence>
<feature type="region of interest" description="Disordered" evidence="1">
    <location>
        <begin position="65"/>
        <end position="185"/>
    </location>
</feature>
<protein>
    <submittedName>
        <fullName evidence="2">Uncharacterized protein</fullName>
    </submittedName>
</protein>
<dbReference type="AlphaFoldDB" id="A0AAN7ZPE8"/>
<organism evidence="2 3">
    <name type="scientific">Elasticomyces elasticus</name>
    <dbReference type="NCBI Taxonomy" id="574655"/>
    <lineage>
        <taxon>Eukaryota</taxon>
        <taxon>Fungi</taxon>
        <taxon>Dikarya</taxon>
        <taxon>Ascomycota</taxon>
        <taxon>Pezizomycotina</taxon>
        <taxon>Dothideomycetes</taxon>
        <taxon>Dothideomycetidae</taxon>
        <taxon>Mycosphaerellales</taxon>
        <taxon>Teratosphaeriaceae</taxon>
        <taxon>Elasticomyces</taxon>
    </lineage>
</organism>